<dbReference type="Pfam" id="PF12146">
    <property type="entry name" value="Hydrolase_4"/>
    <property type="match status" value="1"/>
</dbReference>
<keyword evidence="3" id="KW-0378">Hydrolase</keyword>
<dbReference type="RefSeq" id="WP_038606226.1">
    <property type="nucleotide sequence ID" value="NZ_CP009048.1"/>
</dbReference>
<gene>
    <name evidence="3" type="ORF">PSAKL28_05350</name>
</gene>
<evidence type="ECO:0000256" key="1">
    <source>
        <dbReference type="SAM" id="MobiDB-lite"/>
    </source>
</evidence>
<dbReference type="InterPro" id="IPR029058">
    <property type="entry name" value="AB_hydrolase_fold"/>
</dbReference>
<dbReference type="SUPFAM" id="SSF53474">
    <property type="entry name" value="alpha/beta-Hydrolases"/>
    <property type="match status" value="1"/>
</dbReference>
<dbReference type="Gene3D" id="3.40.50.1820">
    <property type="entry name" value="alpha/beta hydrolase"/>
    <property type="match status" value="1"/>
</dbReference>
<evidence type="ECO:0000313" key="4">
    <source>
        <dbReference type="Proteomes" id="UP000028931"/>
    </source>
</evidence>
<dbReference type="EMBL" id="CP009048">
    <property type="protein sequence ID" value="AIL59771.1"/>
    <property type="molecule type" value="Genomic_DNA"/>
</dbReference>
<sequence>MELEAASAQRSTWQYDEPSPGAERFISETFDSYQQQARLLIPDEERAAPLFVVGGARSDFTRLNPLLYRLQALGIGSLTANLSGHSLASEPGAFAPSLRTNREEALRFHRHIAARCQTVIGHSLGASIALKLAAQQPTVDKLILICPAVYPDNAHDAPFGPAFTAAISKPYGFLDCDSFEFLRQFHGRVLLVMGEFDGLNSQTHGQGAGTSAGTLWLAGAQRYSPIPEEVTRSLLKSVPPPNLQCLLLSNCDHGVAAHLRSAPLVADQVAQTVAEFIFDAS</sequence>
<dbReference type="AlphaFoldDB" id="A0A077F8L8"/>
<dbReference type="OrthoDB" id="6630285at2"/>
<evidence type="ECO:0000259" key="2">
    <source>
        <dbReference type="Pfam" id="PF12146"/>
    </source>
</evidence>
<reference evidence="3 4" key="1">
    <citation type="submission" date="2014-07" db="EMBL/GenBank/DDBJ databases">
        <authorList>
            <person name="Lee K."/>
            <person name="Lim J.Y."/>
            <person name="Hwang I."/>
        </authorList>
    </citation>
    <scope>NUCLEOTIDE SEQUENCE [LARGE SCALE GENOMIC DNA]</scope>
    <source>
        <strain evidence="3 4">KL28</strain>
    </source>
</reference>
<accession>A0A077F8L8</accession>
<dbReference type="KEGG" id="palk:PSAKL28_05350"/>
<feature type="region of interest" description="Disordered" evidence="1">
    <location>
        <begin position="1"/>
        <end position="20"/>
    </location>
</feature>
<name>A0A077F8L8_9PSED</name>
<feature type="domain" description="Serine aminopeptidase S33" evidence="2">
    <location>
        <begin position="48"/>
        <end position="157"/>
    </location>
</feature>
<dbReference type="InterPro" id="IPR022742">
    <property type="entry name" value="Hydrolase_4"/>
</dbReference>
<dbReference type="HOGENOM" id="CLU_989955_0_0_6"/>
<organism evidence="3 4">
    <name type="scientific">Pseudomonas alkylphenolica</name>
    <dbReference type="NCBI Taxonomy" id="237609"/>
    <lineage>
        <taxon>Bacteria</taxon>
        <taxon>Pseudomonadati</taxon>
        <taxon>Pseudomonadota</taxon>
        <taxon>Gammaproteobacteria</taxon>
        <taxon>Pseudomonadales</taxon>
        <taxon>Pseudomonadaceae</taxon>
        <taxon>Pseudomonas</taxon>
    </lineage>
</organism>
<dbReference type="GO" id="GO:0016787">
    <property type="term" value="F:hydrolase activity"/>
    <property type="evidence" value="ECO:0007669"/>
    <property type="project" value="UniProtKB-KW"/>
</dbReference>
<evidence type="ECO:0000313" key="3">
    <source>
        <dbReference type="EMBL" id="AIL59771.1"/>
    </source>
</evidence>
<dbReference type="Proteomes" id="UP000028931">
    <property type="component" value="Chromosome"/>
</dbReference>
<dbReference type="eggNOG" id="COG1073">
    <property type="taxonomic scope" value="Bacteria"/>
</dbReference>
<protein>
    <submittedName>
        <fullName evidence="3">Hydrolase</fullName>
    </submittedName>
</protein>
<proteinExistence type="predicted"/>